<keyword evidence="3 7" id="KW-1133">Transmembrane helix</keyword>
<dbReference type="KEGG" id="marq:MARGE09_P0956"/>
<organism evidence="8 9">
    <name type="scientific">Marinagarivorans cellulosilyticus</name>
    <dbReference type="NCBI Taxonomy" id="2721545"/>
    <lineage>
        <taxon>Bacteria</taxon>
        <taxon>Pseudomonadati</taxon>
        <taxon>Pseudomonadota</taxon>
        <taxon>Gammaproteobacteria</taxon>
        <taxon>Cellvibrionales</taxon>
        <taxon>Cellvibrionaceae</taxon>
        <taxon>Marinagarivorans</taxon>
    </lineage>
</organism>
<dbReference type="InterPro" id="IPR003770">
    <property type="entry name" value="MLTG-like"/>
</dbReference>
<comment type="catalytic activity">
    <reaction evidence="7">
        <text>a peptidoglycan chain = a peptidoglycan chain with N-acetyl-1,6-anhydromuramyl-[peptide] at the reducing end + a peptidoglycan chain with N-acetylglucosamine at the non-reducing end.</text>
        <dbReference type="EC" id="4.2.2.29"/>
    </reaction>
</comment>
<dbReference type="GO" id="GO:0008932">
    <property type="term" value="F:lytic endotransglycosylase activity"/>
    <property type="evidence" value="ECO:0007669"/>
    <property type="project" value="UniProtKB-UniRule"/>
</dbReference>
<keyword evidence="9" id="KW-1185">Reference proteome</keyword>
<dbReference type="Gene3D" id="3.30.160.60">
    <property type="entry name" value="Classic Zinc Finger"/>
    <property type="match status" value="1"/>
</dbReference>
<proteinExistence type="inferred from homology"/>
<dbReference type="Proteomes" id="UP001320119">
    <property type="component" value="Chromosome"/>
</dbReference>
<evidence type="ECO:0000256" key="2">
    <source>
        <dbReference type="ARBA" id="ARBA00022692"/>
    </source>
</evidence>
<comment type="function">
    <text evidence="7">Functions as a peptidoglycan terminase that cleaves nascent peptidoglycan strands endolytically to terminate their elongation.</text>
</comment>
<gene>
    <name evidence="7" type="primary">mltG</name>
    <name evidence="8" type="ORF">MARGE09_P0956</name>
</gene>
<dbReference type="PANTHER" id="PTHR30518:SF2">
    <property type="entry name" value="ENDOLYTIC MUREIN TRANSGLYCOSYLASE"/>
    <property type="match status" value="1"/>
</dbReference>
<name>A0AAN1WFP7_9GAMM</name>
<keyword evidence="2 7" id="KW-0812">Transmembrane</keyword>
<evidence type="ECO:0000256" key="3">
    <source>
        <dbReference type="ARBA" id="ARBA00022989"/>
    </source>
</evidence>
<dbReference type="GO" id="GO:0071555">
    <property type="term" value="P:cell wall organization"/>
    <property type="evidence" value="ECO:0007669"/>
    <property type="project" value="UniProtKB-KW"/>
</dbReference>
<dbReference type="CDD" id="cd08010">
    <property type="entry name" value="MltG_like"/>
    <property type="match status" value="1"/>
</dbReference>
<dbReference type="EMBL" id="AP023086">
    <property type="protein sequence ID" value="BCD96756.1"/>
    <property type="molecule type" value="Genomic_DNA"/>
</dbReference>
<evidence type="ECO:0000313" key="9">
    <source>
        <dbReference type="Proteomes" id="UP001320119"/>
    </source>
</evidence>
<dbReference type="AlphaFoldDB" id="A0AAN1WFP7"/>
<evidence type="ECO:0000256" key="6">
    <source>
        <dbReference type="ARBA" id="ARBA00023316"/>
    </source>
</evidence>
<feature type="site" description="Important for catalytic activity" evidence="7">
    <location>
        <position position="219"/>
    </location>
</feature>
<dbReference type="Gene3D" id="3.30.1490.480">
    <property type="entry name" value="Endolytic murein transglycosylase"/>
    <property type="match status" value="1"/>
</dbReference>
<keyword evidence="1 7" id="KW-1003">Cell membrane</keyword>
<dbReference type="EC" id="4.2.2.29" evidence="7"/>
<accession>A0AAN1WFP7</accession>
<keyword evidence="6 7" id="KW-0961">Cell wall biogenesis/degradation</keyword>
<protein>
    <recommendedName>
        <fullName evidence="7">Endolytic murein transglycosylase</fullName>
        <ecNumber evidence="7">4.2.2.29</ecNumber>
    </recommendedName>
    <alternativeName>
        <fullName evidence="7">Peptidoglycan lytic transglycosylase</fullName>
    </alternativeName>
    <alternativeName>
        <fullName evidence="7">Peptidoglycan polymerization terminase</fullName>
    </alternativeName>
</protein>
<keyword evidence="7" id="KW-0997">Cell inner membrane</keyword>
<comment type="subcellular location">
    <subcellularLocation>
        <location evidence="7">Cell inner membrane</location>
        <topology evidence="7">Single-pass membrane protein</topology>
    </subcellularLocation>
</comment>
<dbReference type="FunFam" id="3.30.160.60:FF:000242">
    <property type="entry name" value="Endolytic murein transglycosylase"/>
    <property type="match status" value="1"/>
</dbReference>
<evidence type="ECO:0000256" key="4">
    <source>
        <dbReference type="ARBA" id="ARBA00023136"/>
    </source>
</evidence>
<dbReference type="PANTHER" id="PTHR30518">
    <property type="entry name" value="ENDOLYTIC MUREIN TRANSGLYCOSYLASE"/>
    <property type="match status" value="1"/>
</dbReference>
<evidence type="ECO:0000256" key="1">
    <source>
        <dbReference type="ARBA" id="ARBA00022475"/>
    </source>
</evidence>
<keyword evidence="4 7" id="KW-0472">Membrane</keyword>
<evidence type="ECO:0000313" key="8">
    <source>
        <dbReference type="EMBL" id="BCD96756.1"/>
    </source>
</evidence>
<feature type="transmembrane region" description="Helical" evidence="7">
    <location>
        <begin position="12"/>
        <end position="32"/>
    </location>
</feature>
<reference evidence="8 9" key="1">
    <citation type="journal article" date="2022" name="IScience">
        <title>An ultrasensitive nanofiber-based assay for enzymatic hydrolysis and deep-sea microbial degradation of cellulose.</title>
        <authorList>
            <person name="Tsudome M."/>
            <person name="Tachioka M."/>
            <person name="Miyazaki M."/>
            <person name="Uchimura K."/>
            <person name="Tsuda M."/>
            <person name="Takaki Y."/>
            <person name="Deguchi S."/>
        </authorList>
    </citation>
    <scope>NUCLEOTIDE SEQUENCE [LARGE SCALE GENOMIC DNA]</scope>
    <source>
        <strain evidence="8 9">GE09</strain>
    </source>
</reference>
<comment type="similarity">
    <text evidence="7">Belongs to the transglycosylase MltG family.</text>
</comment>
<dbReference type="GO" id="GO:0009252">
    <property type="term" value="P:peptidoglycan biosynthetic process"/>
    <property type="evidence" value="ECO:0007669"/>
    <property type="project" value="UniProtKB-UniRule"/>
</dbReference>
<evidence type="ECO:0000256" key="7">
    <source>
        <dbReference type="HAMAP-Rule" id="MF_02065"/>
    </source>
</evidence>
<dbReference type="RefSeq" id="WP_236986241.1">
    <property type="nucleotide sequence ID" value="NZ_AP023086.1"/>
</dbReference>
<dbReference type="NCBIfam" id="TIGR00247">
    <property type="entry name" value="endolytic transglycosylase MltG"/>
    <property type="match status" value="1"/>
</dbReference>
<evidence type="ECO:0000256" key="5">
    <source>
        <dbReference type="ARBA" id="ARBA00023239"/>
    </source>
</evidence>
<sequence length="361" mass="40097">MANSTFTRVTVAIVAWLLIMFGLAGVYLWQWLQTEQAVPASNRILVVEKGQGVGSVANALTQRDLLRWPLVWRLYARFLQPETLKAGEYALAAYESPITLLTRLQGGEVISYNVTFAEGLTLKQWLALLKAEPKLKQITGDMTAAQIAGELGISELNPEGWFFPDTYRFEKGDSDLDVLRRAYNKMQIELASQWARRQPSLPYDSAYEALIMASIIERETGVPYERPDIAGVFVRRLQKRMRLQTDPTVIYGMGDEYAGRIRRIHLETPTPYNTYVIKGLPPTPIANPGREAIAAAVNPADGAALYFVAKGDGSHQFSATLEQHNKAVRKYQLKRRADYSSTVKPVAPTAASSSVSAKGGK</sequence>
<keyword evidence="5 7" id="KW-0456">Lyase</keyword>
<dbReference type="HAMAP" id="MF_02065">
    <property type="entry name" value="MltG"/>
    <property type="match status" value="1"/>
</dbReference>
<dbReference type="Pfam" id="PF02618">
    <property type="entry name" value="YceG"/>
    <property type="match status" value="1"/>
</dbReference>
<dbReference type="GO" id="GO:0005886">
    <property type="term" value="C:plasma membrane"/>
    <property type="evidence" value="ECO:0007669"/>
    <property type="project" value="UniProtKB-SubCell"/>
</dbReference>